<evidence type="ECO:0000313" key="3">
    <source>
        <dbReference type="EMBL" id="MCT8989712.1"/>
    </source>
</evidence>
<organism evidence="3 4">
    <name type="scientific">Chelativorans petroleitrophicus</name>
    <dbReference type="NCBI Taxonomy" id="2975484"/>
    <lineage>
        <taxon>Bacteria</taxon>
        <taxon>Pseudomonadati</taxon>
        <taxon>Pseudomonadota</taxon>
        <taxon>Alphaproteobacteria</taxon>
        <taxon>Hyphomicrobiales</taxon>
        <taxon>Phyllobacteriaceae</taxon>
        <taxon>Chelativorans</taxon>
    </lineage>
</organism>
<evidence type="ECO:0000313" key="4">
    <source>
        <dbReference type="Proteomes" id="UP001149009"/>
    </source>
</evidence>
<feature type="transmembrane region" description="Helical" evidence="1">
    <location>
        <begin position="110"/>
        <end position="133"/>
    </location>
</feature>
<accession>A0A9X2X5S6</accession>
<protein>
    <submittedName>
        <fullName evidence="3">Tripartite tricarboxylate transporter permease</fullName>
    </submittedName>
</protein>
<feature type="transmembrane region" description="Helical" evidence="1">
    <location>
        <begin position="471"/>
        <end position="491"/>
    </location>
</feature>
<gene>
    <name evidence="3" type="ORF">NYR54_05320</name>
</gene>
<dbReference type="Pfam" id="PF01970">
    <property type="entry name" value="TctA"/>
    <property type="match status" value="1"/>
</dbReference>
<dbReference type="AlphaFoldDB" id="A0A9X2X5S6"/>
<feature type="transmembrane region" description="Helical" evidence="1">
    <location>
        <begin position="167"/>
        <end position="185"/>
    </location>
</feature>
<proteinExistence type="predicted"/>
<keyword evidence="1" id="KW-1133">Transmembrane helix</keyword>
<comment type="caution">
    <text evidence="3">The sequence shown here is derived from an EMBL/GenBank/DDBJ whole genome shotgun (WGS) entry which is preliminary data.</text>
</comment>
<dbReference type="RefSeq" id="WP_261514567.1">
    <property type="nucleotide sequence ID" value="NZ_JAODNV010000006.1"/>
</dbReference>
<feature type="transmembrane region" description="Helical" evidence="1">
    <location>
        <begin position="139"/>
        <end position="160"/>
    </location>
</feature>
<feature type="transmembrane region" description="Helical" evidence="1">
    <location>
        <begin position="319"/>
        <end position="343"/>
    </location>
</feature>
<dbReference type="PANTHER" id="PTHR35342">
    <property type="entry name" value="TRICARBOXYLIC TRANSPORT PROTEIN"/>
    <property type="match status" value="1"/>
</dbReference>
<reference evidence="3" key="1">
    <citation type="submission" date="2022-08" db="EMBL/GenBank/DDBJ databases">
        <title>Chelativorans sichuanense sp. nov., a paraffin oil-degrading bacterium isolated from a mixture of oil-based drill cuttings and paddy soil.</title>
        <authorList>
            <person name="Yu J."/>
            <person name="Liu H."/>
            <person name="Chen Q."/>
        </authorList>
    </citation>
    <scope>NUCLEOTIDE SEQUENCE</scope>
    <source>
        <strain evidence="3">SCAU 2101</strain>
    </source>
</reference>
<keyword evidence="1" id="KW-0472">Membrane</keyword>
<feature type="transmembrane region" description="Helical" evidence="1">
    <location>
        <begin position="46"/>
        <end position="70"/>
    </location>
</feature>
<feature type="transmembrane region" description="Helical" evidence="1">
    <location>
        <begin position="21"/>
        <end position="40"/>
    </location>
</feature>
<evidence type="ECO:0000256" key="1">
    <source>
        <dbReference type="SAM" id="Phobius"/>
    </source>
</evidence>
<keyword evidence="4" id="KW-1185">Reference proteome</keyword>
<dbReference type="PANTHER" id="PTHR35342:SF5">
    <property type="entry name" value="TRICARBOXYLIC TRANSPORT PROTEIN"/>
    <property type="match status" value="1"/>
</dbReference>
<dbReference type="Proteomes" id="UP001149009">
    <property type="component" value="Unassembled WGS sequence"/>
</dbReference>
<dbReference type="InterPro" id="IPR002823">
    <property type="entry name" value="DUF112_TM"/>
</dbReference>
<sequence length="502" mass="52060">MEQLFDHLALGFSISFSFQNLLLCLLGCLVGTLIGVLPGIGPLATIAILLPLTYSVDPVGALIMLAGIYYGAQYGGSTAAILVNMPGEASSVVTTLDGHAMAKDGRAGKALGIAAIGSFIAGTFGVLVVAALATPLAAIALSFTAAHFFALMVLGLTLAVVLAGGSLLKAGCMLVIGVTMALVGADPLTAEPRLTFGLQTLYDRFDLGIVAMGLFGIAEILRNLELQHKRPAITPVVGKLLPDRKDFRQSAGAIGRGSVLGAILGILPGNGVILSSFASYALEKRIAKDPSRFGKGAIEGVAGPEAANNAGAQTAFVPLLTMGLPATATMALMAGAMTLHGVLPGPQMMDQHPDTFWGVVTSMWLGNAMLVIINLPLIGIWVRLLRVPYRLLFPAIVFVCCVGIFSVGLQPAHVIQVAIFGLAGYLLSKLRLEAAPLLLGLVLGSLLENNLRRGLVLARGDVIAFLSDPLTLSLLALSIVIIVTAILPAVAQRRVEIPAVDD</sequence>
<name>A0A9X2X5S6_9HYPH</name>
<feature type="transmembrane region" description="Helical" evidence="1">
    <location>
        <begin position="355"/>
        <end position="375"/>
    </location>
</feature>
<feature type="domain" description="DUF112" evidence="2">
    <location>
        <begin position="21"/>
        <end position="439"/>
    </location>
</feature>
<keyword evidence="1" id="KW-0812">Transmembrane</keyword>
<dbReference type="EMBL" id="JAODNV010000006">
    <property type="protein sequence ID" value="MCT8989712.1"/>
    <property type="molecule type" value="Genomic_DNA"/>
</dbReference>
<feature type="transmembrane region" description="Helical" evidence="1">
    <location>
        <begin position="387"/>
        <end position="405"/>
    </location>
</feature>
<evidence type="ECO:0000259" key="2">
    <source>
        <dbReference type="Pfam" id="PF01970"/>
    </source>
</evidence>